<sequence length="984" mass="106749">MLLLGKFKNVVKIDALKCANTALMRYNSSGSPRANRTTVGLGKLKTNTGKTTVSVGKILSDDGKVAVNKGKSTAIVDTVLTEKKKPVSGGKPGRSRNVTGNSKSDNPRKLGRMTANELFEALGSASVIKSGESRKVGKSTSRRKSGMKMPGLKFGALPFGDKSGLLSDIVLLNPSHAFAQQMTYANQAIPPNNNQFYDAKRFESIHTERANVEFECPVIRKERKKKLEKFEYSKVDCASLLEKGVIQPPDSKEKRFGCKNKSVKSKYTTPNACGVIFECPKKVAEKQKQTHCASFISVLTTRDFLRYLQGVCGNVLEKLNLKPEKGFMFRDIAGDTLAMSLAYFNTTSRTDSPYTVEDWPLFEKSAQQGKPSKAKNHVKQSPRKHVIKSAFRKRIVSNSINYSPQRSDQTLRISDAELLRLSLKDSSKASASGQPINSLANRNIATRNINDEQSKNKVDPNEDEGLSDDRFIAAPTSVLTPMIPPSNSIEIDPISEFKSPKKVSLEDMQVLTIEGGNVEINDSKNRRSEGTSNSGEAREFKPMPGQICCPKGDEGALPKGDQSALPKEAEKPKPVCCPSKNSTQNAATDKPKTANGTEKAAVLTRPNTKPNPKDPEACIRKSCDTAKRKSIALKEDPNVFNCCASIVGPRKVEINNCPMPKLKDDSVIVKMHTVGLCSSDVYLFEHGSGKENGPIVLGHEGTGVVYKAGKNVKTLRPGDIVALEPGIPCLCCAYCRSGLYNLCPSMEFNGMLQTYCGHPASFCCKIPKGLDPTLAALTHPVALGLQACRKGCVSVGSTVLVLGACPLGLSAVMAARAMGADKIIVIDTLEKNLRVAYELCADKTILATCDLEGDQLAEKVLMEAKGQPNVVIDCCGCTKTINLGTLALKPGGKFVLAGCQSDCANIPILAVLAKDLHVHASFRTCNEFGNALNMIETKRADVAKLITHRTEFCEAQEGFDWAVDEEKSGAIKVVIYWPHTTRKL</sequence>
<evidence type="ECO:0000259" key="11">
    <source>
        <dbReference type="Pfam" id="PF08240"/>
    </source>
</evidence>
<feature type="domain" description="Alcohol dehydrogenase-like C-terminal" evidence="10">
    <location>
        <begin position="806"/>
        <end position="936"/>
    </location>
</feature>
<dbReference type="InterPro" id="IPR036291">
    <property type="entry name" value="NAD(P)-bd_dom_sf"/>
</dbReference>
<dbReference type="PANTHER" id="PTHR43161">
    <property type="entry name" value="SORBITOL DEHYDROGENASE"/>
    <property type="match status" value="1"/>
</dbReference>
<dbReference type="EMBL" id="LR899014">
    <property type="protein sequence ID" value="CAD7093628.1"/>
    <property type="molecule type" value="Genomic_DNA"/>
</dbReference>
<accession>A0A7R8V6J0</accession>
<feature type="compositionally biased region" description="Basic and acidic residues" evidence="9">
    <location>
        <begin position="449"/>
        <end position="460"/>
    </location>
</feature>
<evidence type="ECO:0000256" key="1">
    <source>
        <dbReference type="ARBA" id="ARBA00001947"/>
    </source>
</evidence>
<dbReference type="Pfam" id="PF08240">
    <property type="entry name" value="ADH_N"/>
    <property type="match status" value="1"/>
</dbReference>
<dbReference type="SUPFAM" id="SSF51735">
    <property type="entry name" value="NAD(P)-binding Rossmann-fold domains"/>
    <property type="match status" value="1"/>
</dbReference>
<keyword evidence="5" id="KW-0560">Oxidoreductase</keyword>
<organism evidence="12 13">
    <name type="scientific">Hermetia illucens</name>
    <name type="common">Black soldier fly</name>
    <dbReference type="NCBI Taxonomy" id="343691"/>
    <lineage>
        <taxon>Eukaryota</taxon>
        <taxon>Metazoa</taxon>
        <taxon>Ecdysozoa</taxon>
        <taxon>Arthropoda</taxon>
        <taxon>Hexapoda</taxon>
        <taxon>Insecta</taxon>
        <taxon>Pterygota</taxon>
        <taxon>Neoptera</taxon>
        <taxon>Endopterygota</taxon>
        <taxon>Diptera</taxon>
        <taxon>Brachycera</taxon>
        <taxon>Stratiomyomorpha</taxon>
        <taxon>Stratiomyidae</taxon>
        <taxon>Hermetiinae</taxon>
        <taxon>Hermetia</taxon>
    </lineage>
</organism>
<reference evidence="12 13" key="1">
    <citation type="submission" date="2020-11" db="EMBL/GenBank/DDBJ databases">
        <authorList>
            <person name="Wallbank WR R."/>
            <person name="Pardo Diaz C."/>
            <person name="Kozak K."/>
            <person name="Martin S."/>
            <person name="Jiggins C."/>
            <person name="Moest M."/>
            <person name="Warren A I."/>
            <person name="Generalovic N T."/>
            <person name="Byers J.R.P. K."/>
            <person name="Montejo-Kovacevich G."/>
            <person name="Yen C E."/>
        </authorList>
    </citation>
    <scope>NUCLEOTIDE SEQUENCE [LARGE SCALE GENOMIC DNA]</scope>
</reference>
<dbReference type="InterPro" id="IPR013149">
    <property type="entry name" value="ADH-like_C"/>
</dbReference>
<name>A0A7R8V6J0_HERIL</name>
<dbReference type="SUPFAM" id="SSF50129">
    <property type="entry name" value="GroES-like"/>
    <property type="match status" value="1"/>
</dbReference>
<evidence type="ECO:0000256" key="4">
    <source>
        <dbReference type="ARBA" id="ARBA00022833"/>
    </source>
</evidence>
<keyword evidence="4 8" id="KW-0862">Zinc</keyword>
<evidence type="ECO:0000256" key="3">
    <source>
        <dbReference type="ARBA" id="ARBA00022723"/>
    </source>
</evidence>
<gene>
    <name evidence="12" type="ORF">HERILL_LOCUS15902</name>
</gene>
<keyword evidence="3 8" id="KW-0479">Metal-binding</keyword>
<dbReference type="GO" id="GO:0003939">
    <property type="term" value="F:L-iditol 2-dehydrogenase (NAD+) activity"/>
    <property type="evidence" value="ECO:0007669"/>
    <property type="project" value="TreeGrafter"/>
</dbReference>
<feature type="region of interest" description="Disordered" evidence="9">
    <location>
        <begin position="83"/>
        <end position="110"/>
    </location>
</feature>
<evidence type="ECO:0000256" key="9">
    <source>
        <dbReference type="SAM" id="MobiDB-lite"/>
    </source>
</evidence>
<dbReference type="Gene3D" id="3.90.180.10">
    <property type="entry name" value="Medium-chain alcohol dehydrogenases, catalytic domain"/>
    <property type="match status" value="1"/>
</dbReference>
<comment type="cofactor">
    <cofactor evidence="1 8">
        <name>Zn(2+)</name>
        <dbReference type="ChEBI" id="CHEBI:29105"/>
    </cofactor>
</comment>
<protein>
    <recommendedName>
        <fullName evidence="6">Sorbitol dehydrogenase</fullName>
    </recommendedName>
    <alternativeName>
        <fullName evidence="7">Polyol dehydrogenase</fullName>
    </alternativeName>
</protein>
<feature type="region of interest" description="Disordered" evidence="9">
    <location>
        <begin position="517"/>
        <end position="615"/>
    </location>
</feature>
<dbReference type="InParanoid" id="A0A7R8V6J0"/>
<dbReference type="PANTHER" id="PTHR43161:SF9">
    <property type="entry name" value="SORBITOL DEHYDROGENASE"/>
    <property type="match status" value="1"/>
</dbReference>
<feature type="compositionally biased region" description="Polar residues" evidence="9">
    <location>
        <begin position="433"/>
        <end position="448"/>
    </location>
</feature>
<evidence type="ECO:0000256" key="8">
    <source>
        <dbReference type="RuleBase" id="RU361277"/>
    </source>
</evidence>
<evidence type="ECO:0000256" key="2">
    <source>
        <dbReference type="ARBA" id="ARBA00008072"/>
    </source>
</evidence>
<dbReference type="Proteomes" id="UP000594454">
    <property type="component" value="Chromosome 6"/>
</dbReference>
<dbReference type="InterPro" id="IPR013154">
    <property type="entry name" value="ADH-like_N"/>
</dbReference>
<proteinExistence type="inferred from homology"/>
<feature type="region of interest" description="Disordered" evidence="9">
    <location>
        <begin position="427"/>
        <end position="468"/>
    </location>
</feature>
<evidence type="ECO:0000259" key="10">
    <source>
        <dbReference type="Pfam" id="PF00107"/>
    </source>
</evidence>
<dbReference type="OrthoDB" id="3941538at2759"/>
<dbReference type="PROSITE" id="PS00059">
    <property type="entry name" value="ADH_ZINC"/>
    <property type="match status" value="1"/>
</dbReference>
<evidence type="ECO:0000313" key="13">
    <source>
        <dbReference type="Proteomes" id="UP000594454"/>
    </source>
</evidence>
<evidence type="ECO:0000256" key="5">
    <source>
        <dbReference type="ARBA" id="ARBA00023002"/>
    </source>
</evidence>
<dbReference type="AlphaFoldDB" id="A0A7R8V6J0"/>
<comment type="similarity">
    <text evidence="2 8">Belongs to the zinc-containing alcohol dehydrogenase family.</text>
</comment>
<dbReference type="InterPro" id="IPR002328">
    <property type="entry name" value="ADH_Zn_CS"/>
</dbReference>
<evidence type="ECO:0000256" key="7">
    <source>
        <dbReference type="ARBA" id="ARBA00032485"/>
    </source>
</evidence>
<dbReference type="Pfam" id="PF00107">
    <property type="entry name" value="ADH_zinc_N"/>
    <property type="match status" value="1"/>
</dbReference>
<keyword evidence="13" id="KW-1185">Reference proteome</keyword>
<dbReference type="InterPro" id="IPR011032">
    <property type="entry name" value="GroES-like_sf"/>
</dbReference>
<feature type="domain" description="Alcohol dehydrogenase-like N-terminal" evidence="11">
    <location>
        <begin position="664"/>
        <end position="768"/>
    </location>
</feature>
<evidence type="ECO:0000313" key="12">
    <source>
        <dbReference type="EMBL" id="CAD7093628.1"/>
    </source>
</evidence>
<dbReference type="GO" id="GO:0006062">
    <property type="term" value="P:sorbitol catabolic process"/>
    <property type="evidence" value="ECO:0007669"/>
    <property type="project" value="TreeGrafter"/>
</dbReference>
<dbReference type="GO" id="GO:0008270">
    <property type="term" value="F:zinc ion binding"/>
    <property type="evidence" value="ECO:0007669"/>
    <property type="project" value="InterPro"/>
</dbReference>
<evidence type="ECO:0000256" key="6">
    <source>
        <dbReference type="ARBA" id="ARBA00026132"/>
    </source>
</evidence>
<dbReference type="Gene3D" id="3.40.50.720">
    <property type="entry name" value="NAD(P)-binding Rossmann-like Domain"/>
    <property type="match status" value="1"/>
</dbReference>